<organism evidence="11 12">
    <name type="scientific">Vagococcus allomyrinae</name>
    <dbReference type="NCBI Taxonomy" id="2794353"/>
    <lineage>
        <taxon>Bacteria</taxon>
        <taxon>Bacillati</taxon>
        <taxon>Bacillota</taxon>
        <taxon>Bacilli</taxon>
        <taxon>Lactobacillales</taxon>
        <taxon>Enterococcaceae</taxon>
        <taxon>Vagococcus</taxon>
    </lineage>
</organism>
<keyword evidence="3 8" id="KW-0597">Phosphoprotein</keyword>
<dbReference type="Gene3D" id="3.40.50.2300">
    <property type="match status" value="1"/>
</dbReference>
<evidence type="ECO:0000259" key="10">
    <source>
        <dbReference type="PROSITE" id="PS50110"/>
    </source>
</evidence>
<dbReference type="InterPro" id="IPR020449">
    <property type="entry name" value="Tscrpt_reg_AraC-type_HTH"/>
</dbReference>
<dbReference type="SUPFAM" id="SSF52172">
    <property type="entry name" value="CheY-like"/>
    <property type="match status" value="1"/>
</dbReference>
<dbReference type="InterPro" id="IPR018062">
    <property type="entry name" value="HTH_AraC-typ_CS"/>
</dbReference>
<dbReference type="InterPro" id="IPR051552">
    <property type="entry name" value="HptR"/>
</dbReference>
<evidence type="ECO:0000256" key="6">
    <source>
        <dbReference type="ARBA" id="ARBA00023125"/>
    </source>
</evidence>
<evidence type="ECO:0000256" key="3">
    <source>
        <dbReference type="ARBA" id="ARBA00022553"/>
    </source>
</evidence>
<dbReference type="CDD" id="cd17536">
    <property type="entry name" value="REC_YesN-like"/>
    <property type="match status" value="1"/>
</dbReference>
<keyword evidence="6" id="KW-0238">DNA-binding</keyword>
<evidence type="ECO:0000256" key="1">
    <source>
        <dbReference type="ARBA" id="ARBA00004496"/>
    </source>
</evidence>
<keyword evidence="12" id="KW-1185">Reference proteome</keyword>
<dbReference type="Proteomes" id="UP000674938">
    <property type="component" value="Unassembled WGS sequence"/>
</dbReference>
<keyword evidence="4" id="KW-0902">Two-component regulatory system</keyword>
<feature type="modified residue" description="4-aspartylphosphate" evidence="8">
    <location>
        <position position="57"/>
    </location>
</feature>
<keyword evidence="5" id="KW-0805">Transcription regulation</keyword>
<evidence type="ECO:0000259" key="9">
    <source>
        <dbReference type="PROSITE" id="PS01124"/>
    </source>
</evidence>
<dbReference type="RefSeq" id="WP_209530213.1">
    <property type="nucleotide sequence ID" value="NZ_JAEEGA010000012.1"/>
</dbReference>
<evidence type="ECO:0000313" key="11">
    <source>
        <dbReference type="EMBL" id="MBP1042744.1"/>
    </source>
</evidence>
<dbReference type="PRINTS" id="PR00032">
    <property type="entry name" value="HTHARAC"/>
</dbReference>
<dbReference type="PROSITE" id="PS00041">
    <property type="entry name" value="HTH_ARAC_FAMILY_1"/>
    <property type="match status" value="1"/>
</dbReference>
<dbReference type="Gene3D" id="1.10.10.60">
    <property type="entry name" value="Homeodomain-like"/>
    <property type="match status" value="2"/>
</dbReference>
<dbReference type="InterPro" id="IPR001789">
    <property type="entry name" value="Sig_transdc_resp-reg_receiver"/>
</dbReference>
<evidence type="ECO:0000256" key="5">
    <source>
        <dbReference type="ARBA" id="ARBA00023015"/>
    </source>
</evidence>
<dbReference type="PROSITE" id="PS01124">
    <property type="entry name" value="HTH_ARAC_FAMILY_2"/>
    <property type="match status" value="1"/>
</dbReference>
<dbReference type="AlphaFoldDB" id="A0A940PD46"/>
<dbReference type="PANTHER" id="PTHR42713">
    <property type="entry name" value="HISTIDINE KINASE-RELATED"/>
    <property type="match status" value="1"/>
</dbReference>
<protein>
    <submittedName>
        <fullName evidence="11">Response regulator</fullName>
    </submittedName>
</protein>
<feature type="domain" description="HTH araC/xylS-type" evidence="9">
    <location>
        <begin position="421"/>
        <end position="520"/>
    </location>
</feature>
<dbReference type="PANTHER" id="PTHR42713:SF3">
    <property type="entry name" value="TRANSCRIPTIONAL REGULATORY PROTEIN HPTR"/>
    <property type="match status" value="1"/>
</dbReference>
<comment type="subcellular location">
    <subcellularLocation>
        <location evidence="1">Cytoplasm</location>
    </subcellularLocation>
</comment>
<gene>
    <name evidence="11" type="ORF">I6N95_17135</name>
</gene>
<dbReference type="GO" id="GO:0000160">
    <property type="term" value="P:phosphorelay signal transduction system"/>
    <property type="evidence" value="ECO:0007669"/>
    <property type="project" value="UniProtKB-KW"/>
</dbReference>
<dbReference type="SMART" id="SM00448">
    <property type="entry name" value="REC"/>
    <property type="match status" value="1"/>
</dbReference>
<keyword evidence="7" id="KW-0804">Transcription</keyword>
<dbReference type="InterPro" id="IPR018060">
    <property type="entry name" value="HTH_AraC"/>
</dbReference>
<feature type="domain" description="Response regulatory" evidence="10">
    <location>
        <begin position="3"/>
        <end position="122"/>
    </location>
</feature>
<proteinExistence type="predicted"/>
<dbReference type="InterPro" id="IPR011006">
    <property type="entry name" value="CheY-like_superfamily"/>
</dbReference>
<evidence type="ECO:0000256" key="2">
    <source>
        <dbReference type="ARBA" id="ARBA00022490"/>
    </source>
</evidence>
<comment type="caution">
    <text evidence="11">The sequence shown here is derived from an EMBL/GenBank/DDBJ whole genome shotgun (WGS) entry which is preliminary data.</text>
</comment>
<evidence type="ECO:0000256" key="7">
    <source>
        <dbReference type="ARBA" id="ARBA00023163"/>
    </source>
</evidence>
<dbReference type="SUPFAM" id="SSF46689">
    <property type="entry name" value="Homeodomain-like"/>
    <property type="match status" value="2"/>
</dbReference>
<keyword evidence="2" id="KW-0963">Cytoplasm</keyword>
<reference evidence="11" key="1">
    <citation type="submission" date="2020-12" db="EMBL/GenBank/DDBJ databases">
        <title>Vagococcus allomyrinae sp. nov. and Enterococcus lavae sp. nov., isolated from the larvae of Allomyrina dichotoma.</title>
        <authorList>
            <person name="Lee S.D."/>
        </authorList>
    </citation>
    <scope>NUCLEOTIDE SEQUENCE</scope>
    <source>
        <strain evidence="11">BWB3-3</strain>
    </source>
</reference>
<evidence type="ECO:0000313" key="12">
    <source>
        <dbReference type="Proteomes" id="UP000674938"/>
    </source>
</evidence>
<dbReference type="PROSITE" id="PS50110">
    <property type="entry name" value="RESPONSE_REGULATORY"/>
    <property type="match status" value="1"/>
</dbReference>
<sequence>MYKVFIVEDEHLIRESLRKLLLSYSENYPISFAGEAADGELGLAAMLDVKPDILITDIRMPFMDGLTLAKEAKKILPWIKIILISGYDDFDYAKSAIQLGVEEYLLKPIKEMELQDTLTNVIAKLDTQKELTAPSAAQPNTFIFELQKNHFLNGLYKGELAVEDVISESQQFNRHLLGNKFTVLLATNKYDADFADYNRFSEYLTLLFGDDPAIIFSSISSEYIKFLVFQPDKQRLLEKCYQIANTLIHELEQDDTYDIVVAFGNVVERISEIKNAFQITEHLIQTYGNLRTEKIISYEDDILDGEVSPTNPFKLDIADKIARLDPTKIDELVHELSGTPHDKEERNRLYRFFVLIELVNLVQKKEIETAELSLEQLSNIEYLAAVANTLEQFQLVATPLITYLSNHKINAKMVKYQSVIQKALTFINQHFTDPDISLNTVADEVTLSPAHFSTIFSQAMEITFIDYLTNARLNHAKKLLKETDDRLSTIAFAIGYNDPNYFSYLFKKKIAISPKEYRNQVNQ</sequence>
<dbReference type="SMART" id="SM00342">
    <property type="entry name" value="HTH_ARAC"/>
    <property type="match status" value="1"/>
</dbReference>
<evidence type="ECO:0000256" key="4">
    <source>
        <dbReference type="ARBA" id="ARBA00023012"/>
    </source>
</evidence>
<dbReference type="Pfam" id="PF12833">
    <property type="entry name" value="HTH_18"/>
    <property type="match status" value="1"/>
</dbReference>
<dbReference type="GO" id="GO:0043565">
    <property type="term" value="F:sequence-specific DNA binding"/>
    <property type="evidence" value="ECO:0007669"/>
    <property type="project" value="InterPro"/>
</dbReference>
<dbReference type="InterPro" id="IPR009057">
    <property type="entry name" value="Homeodomain-like_sf"/>
</dbReference>
<evidence type="ECO:0000256" key="8">
    <source>
        <dbReference type="PROSITE-ProRule" id="PRU00169"/>
    </source>
</evidence>
<name>A0A940PD46_9ENTE</name>
<dbReference type="EMBL" id="JAEEGA010000012">
    <property type="protein sequence ID" value="MBP1042744.1"/>
    <property type="molecule type" value="Genomic_DNA"/>
</dbReference>
<accession>A0A940PD46</accession>
<dbReference type="Pfam" id="PF00072">
    <property type="entry name" value="Response_reg"/>
    <property type="match status" value="1"/>
</dbReference>
<dbReference type="GO" id="GO:0003700">
    <property type="term" value="F:DNA-binding transcription factor activity"/>
    <property type="evidence" value="ECO:0007669"/>
    <property type="project" value="InterPro"/>
</dbReference>
<dbReference type="GO" id="GO:0005737">
    <property type="term" value="C:cytoplasm"/>
    <property type="evidence" value="ECO:0007669"/>
    <property type="project" value="UniProtKB-SubCell"/>
</dbReference>